<comment type="caution">
    <text evidence="1">The sequence shown here is derived from an EMBL/GenBank/DDBJ whole genome shotgun (WGS) entry which is preliminary data.</text>
</comment>
<proteinExistence type="predicted"/>
<dbReference type="AlphaFoldDB" id="A0A9Q3KZL7"/>
<accession>A0A9Q3KZL7</accession>
<reference evidence="1" key="1">
    <citation type="submission" date="2021-03" db="EMBL/GenBank/DDBJ databases">
        <title>Draft genome sequence of rust myrtle Austropuccinia psidii MF-1, a brazilian biotype.</title>
        <authorList>
            <person name="Quecine M.C."/>
            <person name="Pachon D.M.R."/>
            <person name="Bonatelli M.L."/>
            <person name="Correr F.H."/>
            <person name="Franceschini L.M."/>
            <person name="Leite T.F."/>
            <person name="Margarido G.R.A."/>
            <person name="Almeida C.A."/>
            <person name="Ferrarezi J.A."/>
            <person name="Labate C.A."/>
        </authorList>
    </citation>
    <scope>NUCLEOTIDE SEQUENCE</scope>
    <source>
        <strain evidence="1">MF-1</strain>
    </source>
</reference>
<dbReference type="EMBL" id="AVOT02136174">
    <property type="protein sequence ID" value="MBW0589917.1"/>
    <property type="molecule type" value="Genomic_DNA"/>
</dbReference>
<sequence length="122" mass="14479">MVNITWFRKQQDRLSALHPDMSYSIMNMTNLRKFGVELKHAIKCRFLEPYSAEHFIDEMEDIITRTIIGRTWTRNPMESKIISKTSMVDRRPEKPVLKWYKCGSTSHLANNFTKKTKINEVQ</sequence>
<protein>
    <submittedName>
        <fullName evidence="1">Uncharacterized protein</fullName>
    </submittedName>
</protein>
<gene>
    <name evidence="1" type="ORF">O181_129632</name>
</gene>
<evidence type="ECO:0000313" key="1">
    <source>
        <dbReference type="EMBL" id="MBW0589917.1"/>
    </source>
</evidence>
<evidence type="ECO:0000313" key="2">
    <source>
        <dbReference type="Proteomes" id="UP000765509"/>
    </source>
</evidence>
<dbReference type="Proteomes" id="UP000765509">
    <property type="component" value="Unassembled WGS sequence"/>
</dbReference>
<dbReference type="OrthoDB" id="2514797at2759"/>
<organism evidence="1 2">
    <name type="scientific">Austropuccinia psidii MF-1</name>
    <dbReference type="NCBI Taxonomy" id="1389203"/>
    <lineage>
        <taxon>Eukaryota</taxon>
        <taxon>Fungi</taxon>
        <taxon>Dikarya</taxon>
        <taxon>Basidiomycota</taxon>
        <taxon>Pucciniomycotina</taxon>
        <taxon>Pucciniomycetes</taxon>
        <taxon>Pucciniales</taxon>
        <taxon>Sphaerophragmiaceae</taxon>
        <taxon>Austropuccinia</taxon>
    </lineage>
</organism>
<name>A0A9Q3KZL7_9BASI</name>
<keyword evidence="2" id="KW-1185">Reference proteome</keyword>